<accession>A0ABQ2G5F5</accession>
<organism evidence="2 3">
    <name type="scientific">Deinococcus aerolatus</name>
    <dbReference type="NCBI Taxonomy" id="522487"/>
    <lineage>
        <taxon>Bacteria</taxon>
        <taxon>Thermotogati</taxon>
        <taxon>Deinococcota</taxon>
        <taxon>Deinococci</taxon>
        <taxon>Deinococcales</taxon>
        <taxon>Deinococcaceae</taxon>
        <taxon>Deinococcus</taxon>
    </lineage>
</organism>
<name>A0ABQ2G5F5_9DEIO</name>
<dbReference type="Proteomes" id="UP000639973">
    <property type="component" value="Unassembled WGS sequence"/>
</dbReference>
<dbReference type="InterPro" id="IPR015919">
    <property type="entry name" value="Cadherin-like_sf"/>
</dbReference>
<reference evidence="3" key="1">
    <citation type="journal article" date="2019" name="Int. J. Syst. Evol. Microbiol.">
        <title>The Global Catalogue of Microorganisms (GCM) 10K type strain sequencing project: providing services to taxonomists for standard genome sequencing and annotation.</title>
        <authorList>
            <consortium name="The Broad Institute Genomics Platform"/>
            <consortium name="The Broad Institute Genome Sequencing Center for Infectious Disease"/>
            <person name="Wu L."/>
            <person name="Ma J."/>
        </authorList>
    </citation>
    <scope>NUCLEOTIDE SEQUENCE [LARGE SCALE GENOMIC DNA]</scope>
    <source>
        <strain evidence="3">JCM 15442</strain>
    </source>
</reference>
<dbReference type="EMBL" id="BMOL01000004">
    <property type="protein sequence ID" value="GGL76373.1"/>
    <property type="molecule type" value="Genomic_DNA"/>
</dbReference>
<protein>
    <submittedName>
        <fullName evidence="2">Uncharacterized protein</fullName>
    </submittedName>
</protein>
<evidence type="ECO:0000313" key="2">
    <source>
        <dbReference type="EMBL" id="GGL76373.1"/>
    </source>
</evidence>
<feature type="region of interest" description="Disordered" evidence="1">
    <location>
        <begin position="77"/>
        <end position="99"/>
    </location>
</feature>
<feature type="compositionally biased region" description="Pro residues" evidence="1">
    <location>
        <begin position="434"/>
        <end position="443"/>
    </location>
</feature>
<sequence>MKTTRPWAVPASLATQARKAALVPPTPTPARAARMGGKTPRKERPPGKEVLIASDQWQCGAEAARVWMWVWQPRVERKPRGQRRGGPGGIQNSGAFPPAVSWHITANSPDCHGAARKLTDMKRVRTTWPALALALSLAVAGCGQPVTGTSTSSGRDILYFADNAAGLPVMYQGESYTANLSVSGGAGPYSMRVTSGTLPPGVKLNGQQLSGTPTTTGTYRFTLEVTDSTLSTRAKEYTVNVNTLPPLSLAPKLPSGEIRGETRIPVNITAPRNVRAARLNWELPTGVTVTRVQASEQSGVLFWQQQGQVLTVDLGFKTVPRNGVQVALISVKPAKPATLNATRLGYEARDGTGKLLAGRTMAGTVMTETPKAAEAQEDAKPSGAAETAPTPAPAQTTPADTAPTPTPPTETTPTPPQTPPIDVPGAPPGQVIEPPKPPNPAPPGAFLNREGPL</sequence>
<feature type="compositionally biased region" description="Pro residues" evidence="1">
    <location>
        <begin position="404"/>
        <end position="427"/>
    </location>
</feature>
<feature type="region of interest" description="Disordered" evidence="1">
    <location>
        <begin position="370"/>
        <end position="453"/>
    </location>
</feature>
<dbReference type="SUPFAM" id="SSF49313">
    <property type="entry name" value="Cadherin-like"/>
    <property type="match status" value="1"/>
</dbReference>
<evidence type="ECO:0000313" key="3">
    <source>
        <dbReference type="Proteomes" id="UP000639973"/>
    </source>
</evidence>
<evidence type="ECO:0000256" key="1">
    <source>
        <dbReference type="SAM" id="MobiDB-lite"/>
    </source>
</evidence>
<dbReference type="Gene3D" id="2.60.40.10">
    <property type="entry name" value="Immunoglobulins"/>
    <property type="match status" value="1"/>
</dbReference>
<feature type="region of interest" description="Disordered" evidence="1">
    <location>
        <begin position="18"/>
        <end position="46"/>
    </location>
</feature>
<proteinExistence type="predicted"/>
<dbReference type="Pfam" id="PF05345">
    <property type="entry name" value="He_PIG"/>
    <property type="match status" value="1"/>
</dbReference>
<comment type="caution">
    <text evidence="2">The sequence shown here is derived from an EMBL/GenBank/DDBJ whole genome shotgun (WGS) entry which is preliminary data.</text>
</comment>
<keyword evidence="3" id="KW-1185">Reference proteome</keyword>
<feature type="compositionally biased region" description="Low complexity" evidence="1">
    <location>
        <begin position="384"/>
        <end position="403"/>
    </location>
</feature>
<dbReference type="InterPro" id="IPR013783">
    <property type="entry name" value="Ig-like_fold"/>
</dbReference>
<gene>
    <name evidence="2" type="ORF">GCM10010840_13110</name>
</gene>